<evidence type="ECO:0000313" key="3">
    <source>
        <dbReference type="Proteomes" id="UP000265520"/>
    </source>
</evidence>
<evidence type="ECO:0000313" key="2">
    <source>
        <dbReference type="EMBL" id="MCI27796.1"/>
    </source>
</evidence>
<feature type="compositionally biased region" description="Basic and acidic residues" evidence="1">
    <location>
        <begin position="12"/>
        <end position="28"/>
    </location>
</feature>
<dbReference type="Proteomes" id="UP000265520">
    <property type="component" value="Unassembled WGS sequence"/>
</dbReference>
<name>A0A392QWA7_9FABA</name>
<keyword evidence="3" id="KW-1185">Reference proteome</keyword>
<proteinExistence type="predicted"/>
<feature type="compositionally biased region" description="Basic and acidic residues" evidence="1">
    <location>
        <begin position="38"/>
        <end position="55"/>
    </location>
</feature>
<comment type="caution">
    <text evidence="2">The sequence shown here is derived from an EMBL/GenBank/DDBJ whole genome shotgun (WGS) entry which is preliminary data.</text>
</comment>
<accession>A0A392QWA7</accession>
<organism evidence="2 3">
    <name type="scientific">Trifolium medium</name>
    <dbReference type="NCBI Taxonomy" id="97028"/>
    <lineage>
        <taxon>Eukaryota</taxon>
        <taxon>Viridiplantae</taxon>
        <taxon>Streptophyta</taxon>
        <taxon>Embryophyta</taxon>
        <taxon>Tracheophyta</taxon>
        <taxon>Spermatophyta</taxon>
        <taxon>Magnoliopsida</taxon>
        <taxon>eudicotyledons</taxon>
        <taxon>Gunneridae</taxon>
        <taxon>Pentapetalae</taxon>
        <taxon>rosids</taxon>
        <taxon>fabids</taxon>
        <taxon>Fabales</taxon>
        <taxon>Fabaceae</taxon>
        <taxon>Papilionoideae</taxon>
        <taxon>50 kb inversion clade</taxon>
        <taxon>NPAAA clade</taxon>
        <taxon>Hologalegina</taxon>
        <taxon>IRL clade</taxon>
        <taxon>Trifolieae</taxon>
        <taxon>Trifolium</taxon>
    </lineage>
</organism>
<dbReference type="AlphaFoldDB" id="A0A392QWA7"/>
<evidence type="ECO:0000256" key="1">
    <source>
        <dbReference type="SAM" id="MobiDB-lite"/>
    </source>
</evidence>
<protein>
    <submittedName>
        <fullName evidence="2">Uncharacterized protein</fullName>
    </submittedName>
</protein>
<sequence length="75" mass="8841">MKLTRSTADVSHPSHHDVFHRSTMDKQGSHRQAPVRSSYHDDGHRRHDMHQRLIKDSTVLSKLPHKKWHLTMPKC</sequence>
<dbReference type="EMBL" id="LXQA010161414">
    <property type="protein sequence ID" value="MCI27796.1"/>
    <property type="molecule type" value="Genomic_DNA"/>
</dbReference>
<feature type="region of interest" description="Disordered" evidence="1">
    <location>
        <begin position="1"/>
        <end position="58"/>
    </location>
</feature>
<reference evidence="2 3" key="1">
    <citation type="journal article" date="2018" name="Front. Plant Sci.">
        <title>Red Clover (Trifolium pratense) and Zigzag Clover (T. medium) - A Picture of Genomic Similarities and Differences.</title>
        <authorList>
            <person name="Dluhosova J."/>
            <person name="Istvanek J."/>
            <person name="Nedelnik J."/>
            <person name="Repkova J."/>
        </authorList>
    </citation>
    <scope>NUCLEOTIDE SEQUENCE [LARGE SCALE GENOMIC DNA]</scope>
    <source>
        <strain evidence="3">cv. 10/8</strain>
        <tissue evidence="2">Leaf</tissue>
    </source>
</reference>